<organism evidence="1 2">
    <name type="scientific">Desulforamulus aquiferis</name>
    <dbReference type="NCBI Taxonomy" id="1397668"/>
    <lineage>
        <taxon>Bacteria</taxon>
        <taxon>Bacillati</taxon>
        <taxon>Bacillota</taxon>
        <taxon>Clostridia</taxon>
        <taxon>Eubacteriales</taxon>
        <taxon>Peptococcaceae</taxon>
        <taxon>Desulforamulus</taxon>
    </lineage>
</organism>
<evidence type="ECO:0000313" key="2">
    <source>
        <dbReference type="Proteomes" id="UP001172911"/>
    </source>
</evidence>
<dbReference type="EMBL" id="JARPTC010000010">
    <property type="protein sequence ID" value="MDO7787110.1"/>
    <property type="molecule type" value="Genomic_DNA"/>
</dbReference>
<dbReference type="AlphaFoldDB" id="A0AAW7ZE85"/>
<reference evidence="1" key="1">
    <citation type="journal article" date="2023" name="J. Hazard. Mater.">
        <title>Anaerobic biodegradation of pyrene and benzo[a]pyrene by a new sulfate-reducing Desulforamulus aquiferis strain DSA.</title>
        <authorList>
            <person name="Zhang Z."/>
            <person name="Sun J."/>
            <person name="Gong X."/>
            <person name="Wang C."/>
            <person name="Wang H."/>
        </authorList>
    </citation>
    <scope>NUCLEOTIDE SEQUENCE</scope>
    <source>
        <strain evidence="1">DSA</strain>
    </source>
</reference>
<sequence>MAAYFAMRIETKYKNEGVLSAQNYYNSVFVMEKYKPFQADTDLILVAEGYGDVIPAAQ</sequence>
<proteinExistence type="predicted"/>
<evidence type="ECO:0000313" key="1">
    <source>
        <dbReference type="EMBL" id="MDO7787110.1"/>
    </source>
</evidence>
<dbReference type="Proteomes" id="UP001172911">
    <property type="component" value="Unassembled WGS sequence"/>
</dbReference>
<dbReference type="RefSeq" id="WP_304542253.1">
    <property type="nucleotide sequence ID" value="NZ_JARPTC010000010.1"/>
</dbReference>
<keyword evidence="2" id="KW-1185">Reference proteome</keyword>
<protein>
    <submittedName>
        <fullName evidence="1">Uncharacterized protein</fullName>
    </submittedName>
</protein>
<name>A0AAW7ZE85_9FIRM</name>
<gene>
    <name evidence="1" type="ORF">P6N53_07760</name>
</gene>
<accession>A0AAW7ZE85</accession>
<reference evidence="1" key="2">
    <citation type="submission" date="2023-03" db="EMBL/GenBank/DDBJ databases">
        <authorList>
            <person name="Zhang Z."/>
        </authorList>
    </citation>
    <scope>NUCLEOTIDE SEQUENCE</scope>
    <source>
        <strain evidence="1">DSA</strain>
    </source>
</reference>
<comment type="caution">
    <text evidence="1">The sequence shown here is derived from an EMBL/GenBank/DDBJ whole genome shotgun (WGS) entry which is preliminary data.</text>
</comment>